<dbReference type="EMBL" id="CM055746">
    <property type="protein sequence ID" value="KAJ7997198.1"/>
    <property type="molecule type" value="Genomic_DNA"/>
</dbReference>
<evidence type="ECO:0000313" key="1">
    <source>
        <dbReference type="EMBL" id="KAJ7997198.1"/>
    </source>
</evidence>
<gene>
    <name evidence="1" type="ORF">DPEC_G00226460</name>
</gene>
<reference evidence="1" key="1">
    <citation type="submission" date="2021-05" db="EMBL/GenBank/DDBJ databases">
        <authorList>
            <person name="Pan Q."/>
            <person name="Jouanno E."/>
            <person name="Zahm M."/>
            <person name="Klopp C."/>
            <person name="Cabau C."/>
            <person name="Louis A."/>
            <person name="Berthelot C."/>
            <person name="Parey E."/>
            <person name="Roest Crollius H."/>
            <person name="Montfort J."/>
            <person name="Robinson-Rechavi M."/>
            <person name="Bouchez O."/>
            <person name="Lampietro C."/>
            <person name="Lopez Roques C."/>
            <person name="Donnadieu C."/>
            <person name="Postlethwait J."/>
            <person name="Bobe J."/>
            <person name="Dillon D."/>
            <person name="Chandos A."/>
            <person name="von Hippel F."/>
            <person name="Guiguen Y."/>
        </authorList>
    </citation>
    <scope>NUCLEOTIDE SEQUENCE</scope>
    <source>
        <strain evidence="1">YG-Jan2019</strain>
    </source>
</reference>
<organism evidence="1 2">
    <name type="scientific">Dallia pectoralis</name>
    <name type="common">Alaska blackfish</name>
    <dbReference type="NCBI Taxonomy" id="75939"/>
    <lineage>
        <taxon>Eukaryota</taxon>
        <taxon>Metazoa</taxon>
        <taxon>Chordata</taxon>
        <taxon>Craniata</taxon>
        <taxon>Vertebrata</taxon>
        <taxon>Euteleostomi</taxon>
        <taxon>Actinopterygii</taxon>
        <taxon>Neopterygii</taxon>
        <taxon>Teleostei</taxon>
        <taxon>Protacanthopterygii</taxon>
        <taxon>Esociformes</taxon>
        <taxon>Umbridae</taxon>
        <taxon>Dallia</taxon>
    </lineage>
</organism>
<sequence>MAPHSETSPGRSIYPALLIVQSTHLCDSVNLPACLSVYPFCVTISITIYRSMLYPPRHLVHHVPVHAMCYAIQVIRYFPACSFCLIFARSITHHLYTIKYPPGFHTQ</sequence>
<name>A0ACC2G0S2_DALPE</name>
<accession>A0ACC2G0S2</accession>
<keyword evidence="2" id="KW-1185">Reference proteome</keyword>
<dbReference type="Proteomes" id="UP001157502">
    <property type="component" value="Chromosome 19"/>
</dbReference>
<comment type="caution">
    <text evidence="1">The sequence shown here is derived from an EMBL/GenBank/DDBJ whole genome shotgun (WGS) entry which is preliminary data.</text>
</comment>
<protein>
    <submittedName>
        <fullName evidence="1">Uncharacterized protein</fullName>
    </submittedName>
</protein>
<evidence type="ECO:0000313" key="2">
    <source>
        <dbReference type="Proteomes" id="UP001157502"/>
    </source>
</evidence>
<proteinExistence type="predicted"/>